<dbReference type="InterPro" id="IPR036457">
    <property type="entry name" value="PPM-type-like_dom_sf"/>
</dbReference>
<dbReference type="Pfam" id="PF13581">
    <property type="entry name" value="HATPase_c_2"/>
    <property type="match status" value="1"/>
</dbReference>
<dbReference type="KEGG" id="sfic:EIZ62_00175"/>
<dbReference type="PANTHER" id="PTHR35801">
    <property type="entry name" value="PHOSPHOSERINE PHOSPHATASE RSBX"/>
    <property type="match status" value="1"/>
</dbReference>
<dbReference type="InterPro" id="IPR039248">
    <property type="entry name" value="Ptase_RsbX"/>
</dbReference>
<dbReference type="EMBL" id="CP034279">
    <property type="protein sequence ID" value="QGV76858.1"/>
    <property type="molecule type" value="Genomic_DNA"/>
</dbReference>
<evidence type="ECO:0000313" key="2">
    <source>
        <dbReference type="EMBL" id="QGV76858.1"/>
    </source>
</evidence>
<dbReference type="SMART" id="SM00331">
    <property type="entry name" value="PP2C_SIG"/>
    <property type="match status" value="1"/>
</dbReference>
<keyword evidence="3" id="KW-1185">Reference proteome</keyword>
<evidence type="ECO:0000313" key="3">
    <source>
        <dbReference type="Proteomes" id="UP000422572"/>
    </source>
</evidence>
<protein>
    <recommendedName>
        <fullName evidence="1">PPM-type phosphatase domain-containing protein</fullName>
    </recommendedName>
</protein>
<dbReference type="Gene3D" id="3.30.565.10">
    <property type="entry name" value="Histidine kinase-like ATPase, C-terminal domain"/>
    <property type="match status" value="1"/>
</dbReference>
<dbReference type="AlphaFoldDB" id="A0A6I6FGY9"/>
<organism evidence="2 3">
    <name type="scientific">Streptomyces ficellus</name>
    <dbReference type="NCBI Taxonomy" id="1977088"/>
    <lineage>
        <taxon>Bacteria</taxon>
        <taxon>Bacillati</taxon>
        <taxon>Actinomycetota</taxon>
        <taxon>Actinomycetes</taxon>
        <taxon>Kitasatosporales</taxon>
        <taxon>Streptomycetaceae</taxon>
        <taxon>Streptomyces</taxon>
    </lineage>
</organism>
<dbReference type="Pfam" id="PF07228">
    <property type="entry name" value="SpoIIE"/>
    <property type="match status" value="1"/>
</dbReference>
<reference evidence="2 3" key="1">
    <citation type="submission" date="2018-12" db="EMBL/GenBank/DDBJ databases">
        <title>Complete genome sequence of Streptomyces ficellus NRRL8067, the producer of ficellomycin, feldamycin and nojirimycin.</title>
        <authorList>
            <person name="Zhang H."/>
            <person name="Yue R."/>
            <person name="Liu Y."/>
            <person name="Li M."/>
            <person name="Mu H."/>
            <person name="Zhang J."/>
        </authorList>
    </citation>
    <scope>NUCLEOTIDE SEQUENCE [LARGE SCALE GENOMIC DNA]</scope>
    <source>
        <strain evidence="2 3">NRRL 8067</strain>
    </source>
</reference>
<dbReference type="InterPro" id="IPR003594">
    <property type="entry name" value="HATPase_dom"/>
</dbReference>
<name>A0A6I6FGY9_9ACTN</name>
<proteinExistence type="predicted"/>
<dbReference type="SUPFAM" id="SSF55874">
    <property type="entry name" value="ATPase domain of HSP90 chaperone/DNA topoisomerase II/histidine kinase"/>
    <property type="match status" value="1"/>
</dbReference>
<feature type="domain" description="PPM-type phosphatase" evidence="1">
    <location>
        <begin position="143"/>
        <end position="335"/>
    </location>
</feature>
<dbReference type="SUPFAM" id="SSF81606">
    <property type="entry name" value="PP2C-like"/>
    <property type="match status" value="1"/>
</dbReference>
<evidence type="ECO:0000259" key="1">
    <source>
        <dbReference type="SMART" id="SM00331"/>
    </source>
</evidence>
<dbReference type="RefSeq" id="WP_156690681.1">
    <property type="nucleotide sequence ID" value="NZ_CP034279.1"/>
</dbReference>
<dbReference type="Gene3D" id="3.60.40.10">
    <property type="entry name" value="PPM-type phosphatase domain"/>
    <property type="match status" value="1"/>
</dbReference>
<dbReference type="InterPro" id="IPR036890">
    <property type="entry name" value="HATPase_C_sf"/>
</dbReference>
<dbReference type="InterPro" id="IPR001932">
    <property type="entry name" value="PPM-type_phosphatase-like_dom"/>
</dbReference>
<dbReference type="PANTHER" id="PTHR35801:SF1">
    <property type="entry name" value="PHOSPHOSERINE PHOSPHATASE RSBX"/>
    <property type="match status" value="1"/>
</dbReference>
<dbReference type="Proteomes" id="UP000422572">
    <property type="component" value="Chromosome"/>
</dbReference>
<dbReference type="OrthoDB" id="479131at2"/>
<sequence length="335" mass="35336">MTPAPGMPTVHIPMDHYSAVYAAANQAREVARACGLPGALPDRAAVLASELASNIHKHARDGAVYLQPGAAGNGMDILAVDQGPGIADLDLSFTDGYTTTNTLGAGLGAVRRIATHFTIRSGSAYGTLAHAWIADPRLDLQPPPPTAVGALCLPASGQEQCGDNYAVVRHGKVRTGLVLDGLGHGPEAAAAVQRAVRTFHPLADHGLADIMTAIHRALRHTRGAAAAVVRTHSDHVEYCGTGNVRVFTLSPQGIHQQLLGQPGIVGYNMPTPRVHTLQLHGRDSVVLVHTDGIDHRWARDASAAYLRLPPPLMVASLVHHHRRRRDDATALAIGS</sequence>
<accession>A0A6I6FGY9</accession>
<gene>
    <name evidence="2" type="ORF">EIZ62_00175</name>
</gene>